<keyword evidence="4" id="KW-1185">Reference proteome</keyword>
<evidence type="ECO:0000259" key="2">
    <source>
        <dbReference type="Pfam" id="PF13628"/>
    </source>
</evidence>
<accession>A0ABT8BC22</accession>
<dbReference type="PANTHER" id="PTHR38593:SF1">
    <property type="entry name" value="BLR2558 PROTEIN"/>
    <property type="match status" value="1"/>
</dbReference>
<feature type="signal peptide" evidence="1">
    <location>
        <begin position="1"/>
        <end position="23"/>
    </location>
</feature>
<dbReference type="Pfam" id="PF13628">
    <property type="entry name" value="DUF4142"/>
    <property type="match status" value="1"/>
</dbReference>
<dbReference type="RefSeq" id="WP_238224152.1">
    <property type="nucleotide sequence ID" value="NZ_BPQD01000007.1"/>
</dbReference>
<dbReference type="InterPro" id="IPR012347">
    <property type="entry name" value="Ferritin-like"/>
</dbReference>
<evidence type="ECO:0000256" key="1">
    <source>
        <dbReference type="SAM" id="SignalP"/>
    </source>
</evidence>
<protein>
    <submittedName>
        <fullName evidence="3">DUF4142 domain-containing protein</fullName>
    </submittedName>
</protein>
<dbReference type="EMBL" id="JAUFPX010000002">
    <property type="protein sequence ID" value="MDN3589594.1"/>
    <property type="molecule type" value="Genomic_DNA"/>
</dbReference>
<dbReference type="PANTHER" id="PTHR38593">
    <property type="entry name" value="BLR2558 PROTEIN"/>
    <property type="match status" value="1"/>
</dbReference>
<dbReference type="InterPro" id="IPR025419">
    <property type="entry name" value="DUF4142"/>
</dbReference>
<dbReference type="Gene3D" id="1.20.1260.10">
    <property type="match status" value="1"/>
</dbReference>
<name>A0ABT8BC22_9HYPH</name>
<evidence type="ECO:0000313" key="4">
    <source>
        <dbReference type="Proteomes" id="UP001224644"/>
    </source>
</evidence>
<reference evidence="4" key="1">
    <citation type="journal article" date="2019" name="Int. J. Syst. Evol. Microbiol.">
        <title>The Global Catalogue of Microorganisms (GCM) 10K type strain sequencing project: providing services to taxonomists for standard genome sequencing and annotation.</title>
        <authorList>
            <consortium name="The Broad Institute Genomics Platform"/>
            <consortium name="The Broad Institute Genome Sequencing Center for Infectious Disease"/>
            <person name="Wu L."/>
            <person name="Ma J."/>
        </authorList>
    </citation>
    <scope>NUCLEOTIDE SEQUENCE [LARGE SCALE GENOMIC DNA]</scope>
    <source>
        <strain evidence="4">CECT 7069</strain>
    </source>
</reference>
<evidence type="ECO:0000313" key="3">
    <source>
        <dbReference type="EMBL" id="MDN3589594.1"/>
    </source>
</evidence>
<feature type="domain" description="DUF4142" evidence="2">
    <location>
        <begin position="162"/>
        <end position="230"/>
    </location>
</feature>
<keyword evidence="1" id="KW-0732">Signal</keyword>
<gene>
    <name evidence="3" type="ORF">QWZ12_03095</name>
</gene>
<sequence length="240" mass="25285">MINTKLLAALGFSVAALSTPAMAQEPLSFRVAPQYDGSSVEARDTSAFRSAALKSDAVSIESSRIALERSRNPNVRNYAKHVLVEREATTKALLPEGTSLTAGGTVVSDSQPFETRLDNPVGVILAPVTISAGIAQKVVGGVLGGVGLVDNSPGEPGRRVAIGPEGQARIDALKNARSAREFDRTYARQQARSDARTLGLYEAYSRNGDSAQGREFANQALPYIANQHGHSAVLADRIGG</sequence>
<organism evidence="3 4">
    <name type="scientific">Methylobacterium adhaesivum</name>
    <dbReference type="NCBI Taxonomy" id="333297"/>
    <lineage>
        <taxon>Bacteria</taxon>
        <taxon>Pseudomonadati</taxon>
        <taxon>Pseudomonadota</taxon>
        <taxon>Alphaproteobacteria</taxon>
        <taxon>Hyphomicrobiales</taxon>
        <taxon>Methylobacteriaceae</taxon>
        <taxon>Methylobacterium</taxon>
    </lineage>
</organism>
<proteinExistence type="predicted"/>
<dbReference type="Proteomes" id="UP001224644">
    <property type="component" value="Unassembled WGS sequence"/>
</dbReference>
<feature type="chain" id="PRO_5045172835" evidence="1">
    <location>
        <begin position="24"/>
        <end position="240"/>
    </location>
</feature>
<comment type="caution">
    <text evidence="3">The sequence shown here is derived from an EMBL/GenBank/DDBJ whole genome shotgun (WGS) entry which is preliminary data.</text>
</comment>